<evidence type="ECO:0000256" key="1">
    <source>
        <dbReference type="SAM" id="Coils"/>
    </source>
</evidence>
<protein>
    <submittedName>
        <fullName evidence="2">Uncharacterized protein</fullName>
    </submittedName>
</protein>
<feature type="coiled-coil region" evidence="1">
    <location>
        <begin position="11"/>
        <end position="88"/>
    </location>
</feature>
<evidence type="ECO:0000313" key="2">
    <source>
        <dbReference type="EMBL" id="TKX20880.1"/>
    </source>
</evidence>
<organism evidence="2 3">
    <name type="scientific">Elsinoe australis</name>
    <dbReference type="NCBI Taxonomy" id="40998"/>
    <lineage>
        <taxon>Eukaryota</taxon>
        <taxon>Fungi</taxon>
        <taxon>Dikarya</taxon>
        <taxon>Ascomycota</taxon>
        <taxon>Pezizomycotina</taxon>
        <taxon>Dothideomycetes</taxon>
        <taxon>Dothideomycetidae</taxon>
        <taxon>Myriangiales</taxon>
        <taxon>Elsinoaceae</taxon>
        <taxon>Elsinoe</taxon>
    </lineage>
</organism>
<keyword evidence="1" id="KW-0175">Coiled coil</keyword>
<name>A0A4U7AW77_9PEZI</name>
<reference evidence="2 3" key="1">
    <citation type="submission" date="2018-02" db="EMBL/GenBank/DDBJ databases">
        <title>Draft genome sequences of Elsinoe sp., causing black scab on jojoba.</title>
        <authorList>
            <person name="Stodart B."/>
            <person name="Jeffress S."/>
            <person name="Ash G."/>
            <person name="Arun Chinnappa K."/>
        </authorList>
    </citation>
    <scope>NUCLEOTIDE SEQUENCE [LARGE SCALE GENOMIC DNA]</scope>
    <source>
        <strain evidence="2 3">Hillstone_2</strain>
    </source>
</reference>
<proteinExistence type="predicted"/>
<dbReference type="AlphaFoldDB" id="A0A4U7AW77"/>
<sequence length="91" mass="10356">MARSDEIGQKIDDLVGDCRTIERDIKQKQQRLVDIESAIGGSAGGDIDRLEEMHAAIEREIDDSYDNLRKAKDELIELHKEFAEAREEEGQ</sequence>
<gene>
    <name evidence="2" type="ORF">C1H76_6917</name>
</gene>
<dbReference type="EMBL" id="PTQR01000084">
    <property type="protein sequence ID" value="TKX20880.1"/>
    <property type="molecule type" value="Genomic_DNA"/>
</dbReference>
<evidence type="ECO:0000313" key="3">
    <source>
        <dbReference type="Proteomes" id="UP000308133"/>
    </source>
</evidence>
<accession>A0A4U7AW77</accession>
<comment type="caution">
    <text evidence="2">The sequence shown here is derived from an EMBL/GenBank/DDBJ whole genome shotgun (WGS) entry which is preliminary data.</text>
</comment>
<dbReference type="Proteomes" id="UP000308133">
    <property type="component" value="Unassembled WGS sequence"/>
</dbReference>